<protein>
    <recommendedName>
        <fullName evidence="1">F-box domain-containing protein</fullName>
    </recommendedName>
</protein>
<name>A0ABR4BVX2_9HELO</name>
<dbReference type="InterPro" id="IPR001810">
    <property type="entry name" value="F-box_dom"/>
</dbReference>
<proteinExistence type="predicted"/>
<reference evidence="2 3" key="1">
    <citation type="journal article" date="2024" name="Commun. Biol.">
        <title>Comparative genomic analysis of thermophilic fungi reveals convergent evolutionary adaptations and gene losses.</title>
        <authorList>
            <person name="Steindorff A.S."/>
            <person name="Aguilar-Pontes M.V."/>
            <person name="Robinson A.J."/>
            <person name="Andreopoulos B."/>
            <person name="LaButti K."/>
            <person name="Kuo A."/>
            <person name="Mondo S."/>
            <person name="Riley R."/>
            <person name="Otillar R."/>
            <person name="Haridas S."/>
            <person name="Lipzen A."/>
            <person name="Grimwood J."/>
            <person name="Schmutz J."/>
            <person name="Clum A."/>
            <person name="Reid I.D."/>
            <person name="Moisan M.C."/>
            <person name="Butler G."/>
            <person name="Nguyen T.T.M."/>
            <person name="Dewar K."/>
            <person name="Conant G."/>
            <person name="Drula E."/>
            <person name="Henrissat B."/>
            <person name="Hansel C."/>
            <person name="Singer S."/>
            <person name="Hutchinson M.I."/>
            <person name="de Vries R.P."/>
            <person name="Natvig D.O."/>
            <person name="Powell A.J."/>
            <person name="Tsang A."/>
            <person name="Grigoriev I.V."/>
        </authorList>
    </citation>
    <scope>NUCLEOTIDE SEQUENCE [LARGE SCALE GENOMIC DNA]</scope>
    <source>
        <strain evidence="2 3">CBS 494.80</strain>
    </source>
</reference>
<sequence length="314" mass="35412">MMSELTSIEILPNEILISILTTFRTIDLLPITLTSQRIHALIIRILHHRLLETAKLQDHKLILECFHPATKLSTPYLFCSYIDTHALNPPTLNPNPFENDSPVGKLAQLNSLYSHFLPLKPSSDRTRVRSHPAGGLFSIPNGLVDDHEKFVCQNIHLDSLELFSQLQTITSLVKVGPKRGLFLSSVNIGDSVLRIWREWLGVRAKVEKGLELGDEGESGAGAKSSGERLLWADNHKVVGLKLRVIEREEDAPVLVRKDEDPPVSYTLQYEELVIKTSQLLLLVEESIDQEVNHSGQYCGLDGIYGLNPTNWYWR</sequence>
<evidence type="ECO:0000259" key="1">
    <source>
        <dbReference type="PROSITE" id="PS50181"/>
    </source>
</evidence>
<evidence type="ECO:0000313" key="2">
    <source>
        <dbReference type="EMBL" id="KAL2061502.1"/>
    </source>
</evidence>
<dbReference type="PROSITE" id="PS50181">
    <property type="entry name" value="FBOX"/>
    <property type="match status" value="1"/>
</dbReference>
<dbReference type="EMBL" id="JAZHXI010000018">
    <property type="protein sequence ID" value="KAL2061502.1"/>
    <property type="molecule type" value="Genomic_DNA"/>
</dbReference>
<keyword evidence="3" id="KW-1185">Reference proteome</keyword>
<dbReference type="Proteomes" id="UP001595075">
    <property type="component" value="Unassembled WGS sequence"/>
</dbReference>
<evidence type="ECO:0000313" key="3">
    <source>
        <dbReference type="Proteomes" id="UP001595075"/>
    </source>
</evidence>
<gene>
    <name evidence="2" type="ORF">VTL71DRAFT_6879</name>
</gene>
<accession>A0ABR4BVX2</accession>
<feature type="domain" description="F-box" evidence="1">
    <location>
        <begin position="5"/>
        <end position="54"/>
    </location>
</feature>
<comment type="caution">
    <text evidence="2">The sequence shown here is derived from an EMBL/GenBank/DDBJ whole genome shotgun (WGS) entry which is preliminary data.</text>
</comment>
<organism evidence="2 3">
    <name type="scientific">Oculimacula yallundae</name>
    <dbReference type="NCBI Taxonomy" id="86028"/>
    <lineage>
        <taxon>Eukaryota</taxon>
        <taxon>Fungi</taxon>
        <taxon>Dikarya</taxon>
        <taxon>Ascomycota</taxon>
        <taxon>Pezizomycotina</taxon>
        <taxon>Leotiomycetes</taxon>
        <taxon>Helotiales</taxon>
        <taxon>Ploettnerulaceae</taxon>
        <taxon>Oculimacula</taxon>
    </lineage>
</organism>